<keyword evidence="2" id="KW-1185">Reference proteome</keyword>
<evidence type="ECO:0000313" key="1">
    <source>
        <dbReference type="EMBL" id="ERJ79289.1"/>
    </source>
</evidence>
<comment type="caution">
    <text evidence="1">The sequence shown here is derived from an EMBL/GenBank/DDBJ whole genome shotgun (WGS) entry which is preliminary data.</text>
</comment>
<proteinExistence type="predicted"/>
<evidence type="ECO:0008006" key="3">
    <source>
        <dbReference type="Google" id="ProtNLM"/>
    </source>
</evidence>
<evidence type="ECO:0000313" key="2">
    <source>
        <dbReference type="Proteomes" id="UP000016660"/>
    </source>
</evidence>
<protein>
    <recommendedName>
        <fullName evidence="3">DUF3244 domain-containing protein</fullName>
    </recommendedName>
</protein>
<dbReference type="Proteomes" id="UP000016660">
    <property type="component" value="Unassembled WGS sequence"/>
</dbReference>
<dbReference type="EMBL" id="AWUY01000051">
    <property type="protein sequence ID" value="ERJ79289.1"/>
    <property type="molecule type" value="Genomic_DNA"/>
</dbReference>
<accession>A0ABN0NTY4</accession>
<reference evidence="1 2" key="1">
    <citation type="submission" date="2013-06" db="EMBL/GenBank/DDBJ databases">
        <authorList>
            <person name="Weinstock G."/>
            <person name="Sodergren E."/>
            <person name="Lobos E.A."/>
            <person name="Fulton L."/>
            <person name="Fulton R."/>
            <person name="Courtney L."/>
            <person name="Fronick C."/>
            <person name="O'Laughlin M."/>
            <person name="Godfrey J."/>
            <person name="Wilson R.M."/>
            <person name="Miner T."/>
            <person name="Farmer C."/>
            <person name="Delehaunty K."/>
            <person name="Cordes M."/>
            <person name="Minx P."/>
            <person name="Tomlinson C."/>
            <person name="Chen J."/>
            <person name="Wollam A."/>
            <person name="Pepin K.H."/>
            <person name="Bhonagiri V."/>
            <person name="Zhang X."/>
            <person name="Warren W."/>
            <person name="Mitreva M."/>
            <person name="Mardis E.R."/>
            <person name="Wilson R.K."/>
        </authorList>
    </citation>
    <scope>NUCLEOTIDE SEQUENCE [LARGE SCALE GENOMIC DNA]</scope>
    <source>
        <strain evidence="1 2">ATCC 29426</strain>
    </source>
</reference>
<sequence>NQNQTTMNKLIIVIALFLFIPINVSADNIQEIYLTVEIVKPGHNGPIYRSPTRPIVATLNNAILTFKDLKEEYILTLWDENGTLVYTMYIVPNVSDYVLPANLKGDYMLKLSSESSSYMGNISINS</sequence>
<dbReference type="RefSeq" id="WP_021670373.1">
    <property type="nucleotide sequence ID" value="NZ_KI259514.1"/>
</dbReference>
<organism evidence="1 2">
    <name type="scientific">Prevotella disiens JCM 6334 = ATCC 29426</name>
    <dbReference type="NCBI Taxonomy" id="1235811"/>
    <lineage>
        <taxon>Bacteria</taxon>
        <taxon>Pseudomonadati</taxon>
        <taxon>Bacteroidota</taxon>
        <taxon>Bacteroidia</taxon>
        <taxon>Bacteroidales</taxon>
        <taxon>Prevotellaceae</taxon>
        <taxon>Prevotella</taxon>
    </lineage>
</organism>
<name>A0ABN0NTY4_9BACT</name>
<feature type="non-terminal residue" evidence="1">
    <location>
        <position position="1"/>
    </location>
</feature>
<gene>
    <name evidence="1" type="ORF">HMPREF0653_00706</name>
</gene>